<feature type="compositionally biased region" description="Polar residues" evidence="3">
    <location>
        <begin position="106"/>
        <end position="159"/>
    </location>
</feature>
<organism evidence="5 6">
    <name type="scientific">Pyrrhoderma noxium</name>
    <dbReference type="NCBI Taxonomy" id="2282107"/>
    <lineage>
        <taxon>Eukaryota</taxon>
        <taxon>Fungi</taxon>
        <taxon>Dikarya</taxon>
        <taxon>Basidiomycota</taxon>
        <taxon>Agaricomycotina</taxon>
        <taxon>Agaricomycetes</taxon>
        <taxon>Hymenochaetales</taxon>
        <taxon>Hymenochaetaceae</taxon>
        <taxon>Pyrrhoderma</taxon>
    </lineage>
</organism>
<proteinExistence type="predicted"/>
<evidence type="ECO:0000256" key="3">
    <source>
        <dbReference type="SAM" id="MobiDB-lite"/>
    </source>
</evidence>
<dbReference type="InterPro" id="IPR001138">
    <property type="entry name" value="Zn2Cys6_DnaBD"/>
</dbReference>
<dbReference type="EMBL" id="NBII01000008">
    <property type="protein sequence ID" value="PAV16571.1"/>
    <property type="molecule type" value="Genomic_DNA"/>
</dbReference>
<gene>
    <name evidence="5" type="ORF">PNOK_0819100</name>
</gene>
<dbReference type="PANTHER" id="PTHR37534">
    <property type="entry name" value="TRANSCRIPTIONAL ACTIVATOR PROTEIN UGA3"/>
    <property type="match status" value="1"/>
</dbReference>
<dbReference type="InterPro" id="IPR036864">
    <property type="entry name" value="Zn2-C6_fun-type_DNA-bd_sf"/>
</dbReference>
<evidence type="ECO:0000256" key="1">
    <source>
        <dbReference type="ARBA" id="ARBA00004123"/>
    </source>
</evidence>
<feature type="region of interest" description="Disordered" evidence="3">
    <location>
        <begin position="1"/>
        <end position="31"/>
    </location>
</feature>
<dbReference type="GO" id="GO:0008270">
    <property type="term" value="F:zinc ion binding"/>
    <property type="evidence" value="ECO:0007669"/>
    <property type="project" value="InterPro"/>
</dbReference>
<dbReference type="OrthoDB" id="5419315at2759"/>
<name>A0A286UAG3_9AGAM</name>
<evidence type="ECO:0000313" key="6">
    <source>
        <dbReference type="Proteomes" id="UP000217199"/>
    </source>
</evidence>
<protein>
    <recommendedName>
        <fullName evidence="4">Zn(2)-C6 fungal-type domain-containing protein</fullName>
    </recommendedName>
</protein>
<feature type="compositionally biased region" description="Polar residues" evidence="3">
    <location>
        <begin position="1"/>
        <end position="23"/>
    </location>
</feature>
<dbReference type="GO" id="GO:0000981">
    <property type="term" value="F:DNA-binding transcription factor activity, RNA polymerase II-specific"/>
    <property type="evidence" value="ECO:0007669"/>
    <property type="project" value="InterPro"/>
</dbReference>
<dbReference type="GO" id="GO:0005634">
    <property type="term" value="C:nucleus"/>
    <property type="evidence" value="ECO:0007669"/>
    <property type="project" value="UniProtKB-SubCell"/>
</dbReference>
<dbReference type="CDD" id="cd00067">
    <property type="entry name" value="GAL4"/>
    <property type="match status" value="1"/>
</dbReference>
<dbReference type="Gene3D" id="4.10.240.10">
    <property type="entry name" value="Zn(2)-C6 fungal-type DNA-binding domain"/>
    <property type="match status" value="1"/>
</dbReference>
<dbReference type="SMART" id="SM00066">
    <property type="entry name" value="GAL4"/>
    <property type="match status" value="1"/>
</dbReference>
<feature type="region of interest" description="Disordered" evidence="3">
    <location>
        <begin position="104"/>
        <end position="176"/>
    </location>
</feature>
<keyword evidence="2" id="KW-0539">Nucleus</keyword>
<dbReference type="Pfam" id="PF11951">
    <property type="entry name" value="Fungal_trans_2"/>
    <property type="match status" value="2"/>
</dbReference>
<dbReference type="STRING" id="2282107.A0A286UAG3"/>
<dbReference type="InterPro" id="IPR021858">
    <property type="entry name" value="Fun_TF"/>
</dbReference>
<feature type="region of interest" description="Disordered" evidence="3">
    <location>
        <begin position="190"/>
        <end position="226"/>
    </location>
</feature>
<reference evidence="5 6" key="1">
    <citation type="journal article" date="2017" name="Mol. Ecol.">
        <title>Comparative and population genomic landscape of Phellinus noxius: A hypervariable fungus causing root rot in trees.</title>
        <authorList>
            <person name="Chung C.L."/>
            <person name="Lee T.J."/>
            <person name="Akiba M."/>
            <person name="Lee H.H."/>
            <person name="Kuo T.H."/>
            <person name="Liu D."/>
            <person name="Ke H.M."/>
            <person name="Yokoi T."/>
            <person name="Roa M.B."/>
            <person name="Lu M.J."/>
            <person name="Chang Y.Y."/>
            <person name="Ann P.J."/>
            <person name="Tsai J.N."/>
            <person name="Chen C.Y."/>
            <person name="Tzean S.S."/>
            <person name="Ota Y."/>
            <person name="Hattori T."/>
            <person name="Sahashi N."/>
            <person name="Liou R.F."/>
            <person name="Kikuchi T."/>
            <person name="Tsai I.J."/>
        </authorList>
    </citation>
    <scope>NUCLEOTIDE SEQUENCE [LARGE SCALE GENOMIC DNA]</scope>
    <source>
        <strain evidence="5 6">FFPRI411160</strain>
    </source>
</reference>
<dbReference type="InParanoid" id="A0A286UAG3"/>
<evidence type="ECO:0000256" key="2">
    <source>
        <dbReference type="ARBA" id="ARBA00023242"/>
    </source>
</evidence>
<dbReference type="AlphaFoldDB" id="A0A286UAG3"/>
<sequence>MSTHTPSSESTNNPNRQMGNNRRGTPKQKGALRAKSGCYTCRIRRKKCDENPDANGQCETCVRLRLQCLGFGAKRPEWMREGKVVRELRERIKVFLAQNGMIKGHSASSRIRQQQHTPSTSPTASTGISNPLGSSNMEDSLMSGTSSVTLTSNRAQGHITSPPYSPSSVSSPETNESLLTNNLPILDLSEGRELPPRAPCHGPMRTQGTRRSRNGPDRVTSGTQFQHDSRVDESLILSGAITSTGSDVMHSPSHALDVGHQPPVAGVPPRSLRPSNHHNNIKSQSGYAYMNVNPHHANQSSAGITPFSPSPAPGVHHAISNRLNAQPFTPYLEYSPVPSNLPASPASSSSSLYSGTIRNVNYNTPFSLNPHDASRSYRKISETMPPGRSRILPSSSTSTSETDPFSPRSDVNMFLVNNTSAGVTPITPAMHIKSEPFDSPLIMDSGFNDTNPSHYQRGGLDINLNVPSYSNDDGLCTYGNAPSTSTLMCSSYGITTPTNVHDMPGMNYGHQIMHQTDEYVRVYKEDSGTNGAGQDYSMEPQLSPNSPTALNEYGLQGDMMLSYTAPSDIVHSPVAMHGGYNHSHEQGMHSVHGMHTENHSSWTDRDTQEQTVSAEQLTTQGSSVPLAQFRLIHENNDGSPLQPFPQVNNEFSGLGYELQPWRRSLFGDLYYPDEIVQDMAEVLPVSPNALMLYSGDPSIDAQPEILDPLSFASLLAPALPEDEELVNHYMRYVLPMQYFFMEKSIIERLQYHAQPTLQQNVFRNAICHVARVHQRRMREASSRTNPMGSSPTRSIDSATSSSTMSTILSDDSQTRSILSSFAQPESDEYFENTRMELNTAVSQKNFSMDHALAGLQTVSSVLFAGGIGDWKPFLEVACLWVGVILQKADNGDMAGNLERLSELEQFFVHATMWFEVLASVTEIREPYFLRYYQELFGKKRIEGVEEVEENQDSFSMLKDWGCENTIFLALAEISALASWKEEQMQKGRLSNVELIRRGIAIEKTLDSQIGSERQGQRFGRPGPGRREERGPGASVDYVNTEYGGILSNRDMQYGSINMLRGGGEGGCVNDAAYTSAGTSDSGRYAQDNLVNRRRLSADIFRASARLYLHTVLSGDHPNVEEIAAGVGEVMEAVRRVPWSADTKTLHGSVVRSTVFPICLAGCMTNNKDERDMLQTVLEREGGGAGNCVEVLGVMKEVWRLRDENMSTEVKWREILRERRVSLLLV</sequence>
<feature type="domain" description="Zn(2)-C6 fungal-type" evidence="4">
    <location>
        <begin position="37"/>
        <end position="68"/>
    </location>
</feature>
<feature type="region of interest" description="Disordered" evidence="3">
    <location>
        <begin position="777"/>
        <end position="801"/>
    </location>
</feature>
<dbReference type="PANTHER" id="PTHR37534:SF20">
    <property type="entry name" value="PRO1A C6 ZINK-FINGER PROTEIN"/>
    <property type="match status" value="1"/>
</dbReference>
<evidence type="ECO:0000259" key="4">
    <source>
        <dbReference type="PROSITE" id="PS50048"/>
    </source>
</evidence>
<dbReference type="PROSITE" id="PS00463">
    <property type="entry name" value="ZN2_CY6_FUNGAL_1"/>
    <property type="match status" value="1"/>
</dbReference>
<dbReference type="SUPFAM" id="SSF57701">
    <property type="entry name" value="Zn2/Cys6 DNA-binding domain"/>
    <property type="match status" value="1"/>
</dbReference>
<dbReference type="Proteomes" id="UP000217199">
    <property type="component" value="Unassembled WGS sequence"/>
</dbReference>
<feature type="region of interest" description="Disordered" evidence="3">
    <location>
        <begin position="1009"/>
        <end position="1034"/>
    </location>
</feature>
<evidence type="ECO:0000313" key="5">
    <source>
        <dbReference type="EMBL" id="PAV16571.1"/>
    </source>
</evidence>
<accession>A0A286UAG3</accession>
<dbReference type="PROSITE" id="PS50048">
    <property type="entry name" value="ZN2_CY6_FUNGAL_2"/>
    <property type="match status" value="1"/>
</dbReference>
<comment type="subcellular location">
    <subcellularLocation>
        <location evidence="1">Nucleus</location>
    </subcellularLocation>
</comment>
<feature type="region of interest" description="Disordered" evidence="3">
    <location>
        <begin position="381"/>
        <end position="406"/>
    </location>
</feature>
<keyword evidence="6" id="KW-1185">Reference proteome</keyword>
<feature type="compositionally biased region" description="Low complexity" evidence="3">
    <location>
        <begin position="789"/>
        <end position="801"/>
    </location>
</feature>
<feature type="compositionally biased region" description="Low complexity" evidence="3">
    <location>
        <begin position="393"/>
        <end position="406"/>
    </location>
</feature>
<comment type="caution">
    <text evidence="5">The sequence shown here is derived from an EMBL/GenBank/DDBJ whole genome shotgun (WGS) entry which is preliminary data.</text>
</comment>